<sequence>MAAASTDSINSPPTATDDENTSGTAVLSVFDIASKLESSLQDLLTKVESSDKELQDKVESLTKKLDRSEALRNQGDKSGSACSISS</sequence>
<dbReference type="GeneID" id="90072573"/>
<keyword evidence="1" id="KW-0175">Coiled coil</keyword>
<keyword evidence="4" id="KW-1185">Reference proteome</keyword>
<feature type="region of interest" description="Disordered" evidence="2">
    <location>
        <begin position="1"/>
        <end position="23"/>
    </location>
</feature>
<evidence type="ECO:0000313" key="4">
    <source>
        <dbReference type="Proteomes" id="UP001360560"/>
    </source>
</evidence>
<accession>A0AAV5QIZ4</accession>
<evidence type="ECO:0000256" key="2">
    <source>
        <dbReference type="SAM" id="MobiDB-lite"/>
    </source>
</evidence>
<reference evidence="3 4" key="1">
    <citation type="journal article" date="2023" name="Elife">
        <title>Identification of key yeast species and microbe-microbe interactions impacting larval growth of Drosophila in the wild.</title>
        <authorList>
            <person name="Mure A."/>
            <person name="Sugiura Y."/>
            <person name="Maeda R."/>
            <person name="Honda K."/>
            <person name="Sakurai N."/>
            <person name="Takahashi Y."/>
            <person name="Watada M."/>
            <person name="Katoh T."/>
            <person name="Gotoh A."/>
            <person name="Gotoh Y."/>
            <person name="Taniguchi I."/>
            <person name="Nakamura K."/>
            <person name="Hayashi T."/>
            <person name="Katayama T."/>
            <person name="Uemura T."/>
            <person name="Hattori Y."/>
        </authorList>
    </citation>
    <scope>NUCLEOTIDE SEQUENCE [LARGE SCALE GENOMIC DNA]</scope>
    <source>
        <strain evidence="3 4">SC-9</strain>
    </source>
</reference>
<evidence type="ECO:0000313" key="3">
    <source>
        <dbReference type="EMBL" id="GMM34594.1"/>
    </source>
</evidence>
<comment type="caution">
    <text evidence="3">The sequence shown here is derived from an EMBL/GenBank/DDBJ whole genome shotgun (WGS) entry which is preliminary data.</text>
</comment>
<gene>
    <name evidence="3" type="ORF">DASC09_019190</name>
</gene>
<proteinExistence type="predicted"/>
<name>A0AAV5QIZ4_9ASCO</name>
<feature type="coiled-coil region" evidence="1">
    <location>
        <begin position="33"/>
        <end position="71"/>
    </location>
</feature>
<feature type="compositionally biased region" description="Polar residues" evidence="2">
    <location>
        <begin position="1"/>
        <end position="14"/>
    </location>
</feature>
<organism evidence="3 4">
    <name type="scientific">Saccharomycopsis crataegensis</name>
    <dbReference type="NCBI Taxonomy" id="43959"/>
    <lineage>
        <taxon>Eukaryota</taxon>
        <taxon>Fungi</taxon>
        <taxon>Dikarya</taxon>
        <taxon>Ascomycota</taxon>
        <taxon>Saccharomycotina</taxon>
        <taxon>Saccharomycetes</taxon>
        <taxon>Saccharomycopsidaceae</taxon>
        <taxon>Saccharomycopsis</taxon>
    </lineage>
</organism>
<dbReference type="Proteomes" id="UP001360560">
    <property type="component" value="Unassembled WGS sequence"/>
</dbReference>
<dbReference type="EMBL" id="BTFZ01000003">
    <property type="protein sequence ID" value="GMM34594.1"/>
    <property type="molecule type" value="Genomic_DNA"/>
</dbReference>
<dbReference type="RefSeq" id="XP_064851594.1">
    <property type="nucleotide sequence ID" value="XM_064995522.1"/>
</dbReference>
<dbReference type="AlphaFoldDB" id="A0AAV5QIZ4"/>
<protein>
    <submittedName>
        <fullName evidence="3">Uncharacterized protein</fullName>
    </submittedName>
</protein>
<evidence type="ECO:0000256" key="1">
    <source>
        <dbReference type="SAM" id="Coils"/>
    </source>
</evidence>